<sequence>MLLNEGGNIFKDPETKEPLTKRIDKADVLPTLQWLEKITNLPHEDFMLGSTGRKATSGDLDVAVNQQDISKDELVQRLAAWCQANGKNPKLWIRKSGISVHFFTPIRGDEANGYVQTDLMFGDAQWMTWSLRGPEGESPFKGMHRQILLASIAKAIGFKWSPNSGLLDRESNELISQVPAEIAKKLLGPNAQMDDLESVETIITRAKTLPNYEALVADAKETFAKDGLELPESYTVEWFRSIMEKLS</sequence>
<dbReference type="AlphaFoldDB" id="A0A382K414"/>
<organism evidence="1">
    <name type="scientific">marine metagenome</name>
    <dbReference type="NCBI Taxonomy" id="408172"/>
    <lineage>
        <taxon>unclassified sequences</taxon>
        <taxon>metagenomes</taxon>
        <taxon>ecological metagenomes</taxon>
    </lineage>
</organism>
<accession>A0A382K414</accession>
<proteinExistence type="predicted"/>
<protein>
    <submittedName>
        <fullName evidence="1">Uncharacterized protein</fullName>
    </submittedName>
</protein>
<evidence type="ECO:0000313" key="1">
    <source>
        <dbReference type="EMBL" id="SVC18756.1"/>
    </source>
</evidence>
<gene>
    <name evidence="1" type="ORF">METZ01_LOCUS271610</name>
</gene>
<dbReference type="EMBL" id="UINC01078057">
    <property type="protein sequence ID" value="SVC18756.1"/>
    <property type="molecule type" value="Genomic_DNA"/>
</dbReference>
<name>A0A382K414_9ZZZZ</name>
<reference evidence="1" key="1">
    <citation type="submission" date="2018-05" db="EMBL/GenBank/DDBJ databases">
        <authorList>
            <person name="Lanie J.A."/>
            <person name="Ng W.-L."/>
            <person name="Kazmierczak K.M."/>
            <person name="Andrzejewski T.M."/>
            <person name="Davidsen T.M."/>
            <person name="Wayne K.J."/>
            <person name="Tettelin H."/>
            <person name="Glass J.I."/>
            <person name="Rusch D."/>
            <person name="Podicherti R."/>
            <person name="Tsui H.-C.T."/>
            <person name="Winkler M.E."/>
        </authorList>
    </citation>
    <scope>NUCLEOTIDE SEQUENCE</scope>
</reference>